<evidence type="ECO:0000256" key="1">
    <source>
        <dbReference type="SAM" id="SignalP"/>
    </source>
</evidence>
<sequence length="151" mass="17242">MLKFATILIISIAIIAIKAEDDDENTLKCLVGHLKSRGVQEDFFDSVSTQFNTQVDCPALINAKLSRAYSKIESKLKADNYFGKYANCVMENLKRNDDNTVIMLRREAIKLNGLGIAVWNYFNQKEYLDKLKKRVEDNINTVAQQKCIMVN</sequence>
<dbReference type="Proteomes" id="UP001107558">
    <property type="component" value="Chromosome 2"/>
</dbReference>
<evidence type="ECO:0000313" key="2">
    <source>
        <dbReference type="EMBL" id="KAG5676228.1"/>
    </source>
</evidence>
<name>A0A9J6C221_POLVA</name>
<evidence type="ECO:0000313" key="3">
    <source>
        <dbReference type="Proteomes" id="UP001107558"/>
    </source>
</evidence>
<dbReference type="AlphaFoldDB" id="A0A9J6C221"/>
<dbReference type="OrthoDB" id="7786484at2759"/>
<gene>
    <name evidence="2" type="ORF">PVAND_006077</name>
</gene>
<dbReference type="EMBL" id="JADBJN010000002">
    <property type="protein sequence ID" value="KAG5676228.1"/>
    <property type="molecule type" value="Genomic_DNA"/>
</dbReference>
<protein>
    <submittedName>
        <fullName evidence="2">Uncharacterized protein</fullName>
    </submittedName>
</protein>
<reference evidence="2" key="1">
    <citation type="submission" date="2021-03" db="EMBL/GenBank/DDBJ databases">
        <title>Chromosome level genome of the anhydrobiotic midge Polypedilum vanderplanki.</title>
        <authorList>
            <person name="Yoshida Y."/>
            <person name="Kikawada T."/>
            <person name="Gusev O."/>
        </authorList>
    </citation>
    <scope>NUCLEOTIDE SEQUENCE</scope>
    <source>
        <strain evidence="2">NIAS01</strain>
        <tissue evidence="2">Whole body or cell culture</tissue>
    </source>
</reference>
<proteinExistence type="predicted"/>
<keyword evidence="3" id="KW-1185">Reference proteome</keyword>
<feature type="signal peptide" evidence="1">
    <location>
        <begin position="1"/>
        <end position="19"/>
    </location>
</feature>
<accession>A0A9J6C221</accession>
<keyword evidence="1" id="KW-0732">Signal</keyword>
<organism evidence="2 3">
    <name type="scientific">Polypedilum vanderplanki</name>
    <name type="common">Sleeping chironomid midge</name>
    <dbReference type="NCBI Taxonomy" id="319348"/>
    <lineage>
        <taxon>Eukaryota</taxon>
        <taxon>Metazoa</taxon>
        <taxon>Ecdysozoa</taxon>
        <taxon>Arthropoda</taxon>
        <taxon>Hexapoda</taxon>
        <taxon>Insecta</taxon>
        <taxon>Pterygota</taxon>
        <taxon>Neoptera</taxon>
        <taxon>Endopterygota</taxon>
        <taxon>Diptera</taxon>
        <taxon>Nematocera</taxon>
        <taxon>Chironomoidea</taxon>
        <taxon>Chironomidae</taxon>
        <taxon>Chironominae</taxon>
        <taxon>Polypedilum</taxon>
        <taxon>Polypedilum</taxon>
    </lineage>
</organism>
<feature type="chain" id="PRO_5039899659" evidence="1">
    <location>
        <begin position="20"/>
        <end position="151"/>
    </location>
</feature>
<comment type="caution">
    <text evidence="2">The sequence shown here is derived from an EMBL/GenBank/DDBJ whole genome shotgun (WGS) entry which is preliminary data.</text>
</comment>